<dbReference type="PANTHER" id="PTHR47791">
    <property type="entry name" value="MEIOTICALLY UP-REGULATED GENE 191 PROTEIN"/>
    <property type="match status" value="1"/>
</dbReference>
<dbReference type="InterPro" id="IPR008928">
    <property type="entry name" value="6-hairpin_glycosidase_sf"/>
</dbReference>
<feature type="chain" id="PRO_5036896932" evidence="1">
    <location>
        <begin position="21"/>
        <end position="390"/>
    </location>
</feature>
<dbReference type="EMBL" id="PRDK01000005">
    <property type="protein sequence ID" value="MBE8713770.1"/>
    <property type="molecule type" value="Genomic_DNA"/>
</dbReference>
<dbReference type="InterPro" id="IPR005198">
    <property type="entry name" value="Glyco_hydro_76"/>
</dbReference>
<name>A0A928UV42_9SPHI</name>
<organism evidence="2 3">
    <name type="scientific">Sphingobacterium hungaricum</name>
    <dbReference type="NCBI Taxonomy" id="2082723"/>
    <lineage>
        <taxon>Bacteria</taxon>
        <taxon>Pseudomonadati</taxon>
        <taxon>Bacteroidota</taxon>
        <taxon>Sphingobacteriia</taxon>
        <taxon>Sphingobacteriales</taxon>
        <taxon>Sphingobacteriaceae</taxon>
        <taxon>Sphingobacterium</taxon>
    </lineage>
</organism>
<dbReference type="GO" id="GO:0005975">
    <property type="term" value="P:carbohydrate metabolic process"/>
    <property type="evidence" value="ECO:0007669"/>
    <property type="project" value="InterPro"/>
</dbReference>
<protein>
    <submittedName>
        <fullName evidence="2">Alpha-1,6-mannanase</fullName>
    </submittedName>
</protein>
<dbReference type="RefSeq" id="WP_196933925.1">
    <property type="nucleotide sequence ID" value="NZ_MU158697.1"/>
</dbReference>
<evidence type="ECO:0000256" key="1">
    <source>
        <dbReference type="SAM" id="SignalP"/>
    </source>
</evidence>
<evidence type="ECO:0000313" key="3">
    <source>
        <dbReference type="Proteomes" id="UP000616201"/>
    </source>
</evidence>
<dbReference type="PANTHER" id="PTHR47791:SF4">
    <property type="entry name" value="(PUTATIVE SECRETED PROTEIN)-RELATED"/>
    <property type="match status" value="1"/>
</dbReference>
<dbReference type="InterPro" id="IPR053169">
    <property type="entry name" value="MUG_Protein"/>
</dbReference>
<sequence>MKNYLTILCVLIATLSQVQAQTNKNLQRASSTIDSIYKYFSIADSKLLREQYPFKDDYVAGYLGGGENSKKSNPYSYLWPYSGSFSAQVAIYGSSKNSQVKKEIDETVLTGLQAYYDKRIPAGYASYVNSAPESDRFYDDNVWLGIDYTDLYLLTKDKQYLDKAIEIWKFVESGMDDKLGGGIYWCEQRKESKNTCSNAPAIVYLAKLYEATKDKAYLKLATDLYTWTQKNLLDTSDHLYFDNINLNGKVDKRKYPYNSGQMIQAGALLYKITKQKQYLTDAQNVAKGSFDYFFHDYKQPSTGKTIKLLKTSDNWFIAVMMRGFVELYEVDKNKTYVDGFKANLDYAWDNMREKNGLFNKDWTGENKKETKWLLDQFALAEMYGKISTIK</sequence>
<keyword evidence="3" id="KW-1185">Reference proteome</keyword>
<accession>A0A928UV42</accession>
<evidence type="ECO:0000313" key="2">
    <source>
        <dbReference type="EMBL" id="MBE8713770.1"/>
    </source>
</evidence>
<gene>
    <name evidence="2" type="ORF">C4F49_08760</name>
</gene>
<proteinExistence type="predicted"/>
<dbReference type="SUPFAM" id="SSF48208">
    <property type="entry name" value="Six-hairpin glycosidases"/>
    <property type="match status" value="1"/>
</dbReference>
<dbReference type="InterPro" id="IPR014512">
    <property type="entry name" value="O_gly_hydro"/>
</dbReference>
<comment type="caution">
    <text evidence="2">The sequence shown here is derived from an EMBL/GenBank/DDBJ whole genome shotgun (WGS) entry which is preliminary data.</text>
</comment>
<dbReference type="PIRSF" id="PIRSF021505">
    <property type="entry name" value="O_gly_hdrol"/>
    <property type="match status" value="1"/>
</dbReference>
<dbReference type="Gene3D" id="1.50.10.20">
    <property type="match status" value="1"/>
</dbReference>
<dbReference type="Proteomes" id="UP000616201">
    <property type="component" value="Unassembled WGS sequence"/>
</dbReference>
<keyword evidence="1" id="KW-0732">Signal</keyword>
<reference evidence="2" key="1">
    <citation type="submission" date="2018-02" db="EMBL/GenBank/DDBJ databases">
        <authorList>
            <person name="Vasarhelyi B.M."/>
            <person name="Deshmukh S."/>
            <person name="Balint B."/>
            <person name="Kukolya J."/>
        </authorList>
    </citation>
    <scope>NUCLEOTIDE SEQUENCE</scope>
    <source>
        <strain evidence="2">KB22</strain>
    </source>
</reference>
<dbReference type="Pfam" id="PF03663">
    <property type="entry name" value="Glyco_hydro_76"/>
    <property type="match status" value="1"/>
</dbReference>
<dbReference type="AlphaFoldDB" id="A0A928UV42"/>
<feature type="signal peptide" evidence="1">
    <location>
        <begin position="1"/>
        <end position="20"/>
    </location>
</feature>